<dbReference type="GO" id="GO:0009273">
    <property type="term" value="P:peptidoglycan-based cell wall biogenesis"/>
    <property type="evidence" value="ECO:0007669"/>
    <property type="project" value="TreeGrafter"/>
</dbReference>
<organism evidence="2 3">
    <name type="scientific">Cardiobacterium valvarum</name>
    <dbReference type="NCBI Taxonomy" id="194702"/>
    <lineage>
        <taxon>Bacteria</taxon>
        <taxon>Pseudomonadati</taxon>
        <taxon>Pseudomonadota</taxon>
        <taxon>Gammaproteobacteria</taxon>
        <taxon>Cardiobacteriales</taxon>
        <taxon>Cardiobacteriaceae</taxon>
        <taxon>Cardiobacterium</taxon>
    </lineage>
</organism>
<dbReference type="AlphaFoldDB" id="A0A381DZW0"/>
<gene>
    <name evidence="2" type="primary">cdsA_1</name>
    <name evidence="2" type="ORF">NCTC13294_00413</name>
</gene>
<reference evidence="2 3" key="1">
    <citation type="submission" date="2018-06" db="EMBL/GenBank/DDBJ databases">
        <authorList>
            <consortium name="Pathogen Informatics"/>
            <person name="Doyle S."/>
        </authorList>
    </citation>
    <scope>NUCLEOTIDE SEQUENCE [LARGE SCALE GENOMIC DNA]</scope>
    <source>
        <strain evidence="2 3">NCTC13294</strain>
    </source>
</reference>
<dbReference type="PANTHER" id="PTHR43535">
    <property type="entry name" value="PHOSPHATIDATE CYTIDYLYLTRANSFERASE"/>
    <property type="match status" value="1"/>
</dbReference>
<proteinExistence type="predicted"/>
<accession>A0A381DZW0</accession>
<keyword evidence="3" id="KW-1185">Reference proteome</keyword>
<keyword evidence="2" id="KW-0808">Transferase</keyword>
<keyword evidence="1" id="KW-0812">Transmembrane</keyword>
<dbReference type="GO" id="GO:0004605">
    <property type="term" value="F:phosphatidate cytidylyltransferase activity"/>
    <property type="evidence" value="ECO:0007669"/>
    <property type="project" value="UniProtKB-EC"/>
</dbReference>
<dbReference type="EMBL" id="UFUW01000001">
    <property type="protein sequence ID" value="SUX19015.1"/>
    <property type="molecule type" value="Genomic_DNA"/>
</dbReference>
<dbReference type="OrthoDB" id="9799199at2"/>
<feature type="transmembrane region" description="Helical" evidence="1">
    <location>
        <begin position="93"/>
        <end position="111"/>
    </location>
</feature>
<dbReference type="GO" id="GO:0005886">
    <property type="term" value="C:plasma membrane"/>
    <property type="evidence" value="ECO:0007669"/>
    <property type="project" value="TreeGrafter"/>
</dbReference>
<feature type="transmembrane region" description="Helical" evidence="1">
    <location>
        <begin position="40"/>
        <end position="60"/>
    </location>
</feature>
<name>A0A381DZW0_9GAMM</name>
<dbReference type="PANTHER" id="PTHR43535:SF1">
    <property type="entry name" value="PHOSPHATIDATE CYTIDYLYLTRANSFERASE"/>
    <property type="match status" value="1"/>
</dbReference>
<keyword evidence="1" id="KW-0472">Membrane</keyword>
<feature type="transmembrane region" description="Helical" evidence="1">
    <location>
        <begin position="178"/>
        <end position="197"/>
    </location>
</feature>
<feature type="transmembrane region" description="Helical" evidence="1">
    <location>
        <begin position="117"/>
        <end position="135"/>
    </location>
</feature>
<dbReference type="Proteomes" id="UP000254572">
    <property type="component" value="Unassembled WGS sequence"/>
</dbReference>
<evidence type="ECO:0000313" key="2">
    <source>
        <dbReference type="EMBL" id="SUX19015.1"/>
    </source>
</evidence>
<feature type="transmembrane region" description="Helical" evidence="1">
    <location>
        <begin position="147"/>
        <end position="166"/>
    </location>
</feature>
<keyword evidence="1" id="KW-1133">Transmembrane helix</keyword>
<evidence type="ECO:0000313" key="3">
    <source>
        <dbReference type="Proteomes" id="UP000254572"/>
    </source>
</evidence>
<dbReference type="RefSeq" id="WP_115610711.1">
    <property type="nucleotide sequence ID" value="NZ_JBHLZC010000001.1"/>
</dbReference>
<feature type="transmembrane region" description="Helical" evidence="1">
    <location>
        <begin position="6"/>
        <end position="28"/>
    </location>
</feature>
<dbReference type="EC" id="2.7.7.41" evidence="2"/>
<evidence type="ECO:0000256" key="1">
    <source>
        <dbReference type="SAM" id="Phobius"/>
    </source>
</evidence>
<keyword evidence="2" id="KW-0548">Nucleotidyltransferase</keyword>
<feature type="transmembrane region" description="Helical" evidence="1">
    <location>
        <begin position="243"/>
        <end position="266"/>
    </location>
</feature>
<feature type="transmembrane region" description="Helical" evidence="1">
    <location>
        <begin position="217"/>
        <end position="237"/>
    </location>
</feature>
<sequence length="311" mass="34457">MNEHTVLWLFVTMLAILCTASVTTRLLFARYGATSTLLNLRARVHAWWVMSAVLAAAFALGRGGTIVLFWLVSFFALREFLSLLYSRRSDYRVLVLCYYFVLPLQYLLVFWGSSSLFLTFIPVYAFLFMPIAASLSGDSRYFLSRAATAQWAVMIAVYCISHIPALLNLRIPGYSHNILLLLFLVAVVQASDVLQYVWGKLFGKRKILPMLSPSKTVIGTVGGVCSAALLGGALYAITPFRPVEAIAIAFLTCVMGFLGGLVMSAIKRDRGVKDWGHLIEGHGGMLDRMDSLCFAAPVFFHCVQYFWAGGT</sequence>
<protein>
    <submittedName>
        <fullName evidence="2">Phosphatidate cytidylyltransferase</fullName>
        <ecNumber evidence="2">2.7.7.41</ecNumber>
    </submittedName>
</protein>
<dbReference type="Pfam" id="PF01148">
    <property type="entry name" value="CTP_transf_1"/>
    <property type="match status" value="1"/>
</dbReference>